<dbReference type="RefSeq" id="WP_325776283.1">
    <property type="nucleotide sequence ID" value="NZ_VTDN01000019.1"/>
</dbReference>
<comment type="caution">
    <text evidence="2">The sequence shown here is derived from an EMBL/GenBank/DDBJ whole genome shotgun (WGS) entry which is preliminary data.</text>
</comment>
<evidence type="ECO:0000256" key="1">
    <source>
        <dbReference type="SAM" id="SignalP"/>
    </source>
</evidence>
<evidence type="ECO:0000313" key="2">
    <source>
        <dbReference type="EMBL" id="MEB5477887.1"/>
    </source>
</evidence>
<dbReference type="EMBL" id="VTDN01000019">
    <property type="protein sequence ID" value="MEB5477887.1"/>
    <property type="molecule type" value="Genomic_DNA"/>
</dbReference>
<organism evidence="2 3">
    <name type="scientific">Acinetobacter pollinis</name>
    <dbReference type="NCBI Taxonomy" id="2605270"/>
    <lineage>
        <taxon>Bacteria</taxon>
        <taxon>Pseudomonadati</taxon>
        <taxon>Pseudomonadota</taxon>
        <taxon>Gammaproteobacteria</taxon>
        <taxon>Moraxellales</taxon>
        <taxon>Moraxellaceae</taxon>
        <taxon>Acinetobacter</taxon>
    </lineage>
</organism>
<accession>A0ABU6DW23</accession>
<keyword evidence="3" id="KW-1185">Reference proteome</keyword>
<reference evidence="2 3" key="1">
    <citation type="submission" date="2019-08" db="EMBL/GenBank/DDBJ databases">
        <title>Five species of Acinetobacter isolated from floral nectar and animal pollinators.</title>
        <authorList>
            <person name="Hendry T.A."/>
        </authorList>
    </citation>
    <scope>NUCLEOTIDE SEQUENCE [LARGE SCALE GENOMIC DNA]</scope>
    <source>
        <strain evidence="2 3">MD18.27</strain>
    </source>
</reference>
<keyword evidence="1" id="KW-0732">Signal</keyword>
<feature type="chain" id="PRO_5045608658" evidence="1">
    <location>
        <begin position="21"/>
        <end position="116"/>
    </location>
</feature>
<name>A0ABU6DW23_9GAMM</name>
<proteinExistence type="predicted"/>
<sequence>MKNTIFALLVSTFISSTVFADDGTHMMQIQTNWNTAGSISVVGTDFFQIARDGVCYGLSNRHLKNNQWIMLNLQLANGTNYTVNSFSSRNCTTGLINQAKGVVPDRNGLTYMWIKF</sequence>
<feature type="signal peptide" evidence="1">
    <location>
        <begin position="1"/>
        <end position="20"/>
    </location>
</feature>
<dbReference type="Proteomes" id="UP001339883">
    <property type="component" value="Unassembled WGS sequence"/>
</dbReference>
<protein>
    <submittedName>
        <fullName evidence="2">Uncharacterized protein</fullName>
    </submittedName>
</protein>
<evidence type="ECO:0000313" key="3">
    <source>
        <dbReference type="Proteomes" id="UP001339883"/>
    </source>
</evidence>
<gene>
    <name evidence="2" type="ORF">I2F25_12715</name>
</gene>